<gene>
    <name evidence="1" type="ORF">CcrBL9_gp150</name>
</gene>
<evidence type="ECO:0000313" key="1">
    <source>
        <dbReference type="EMBL" id="AXQ69174.1"/>
    </source>
</evidence>
<protein>
    <submittedName>
        <fullName evidence="1">Uncharacterized protein</fullName>
    </submittedName>
</protein>
<accession>A0A385EBB8</accession>
<keyword evidence="2" id="KW-1185">Reference proteome</keyword>
<reference evidence="1 2" key="2">
    <citation type="submission" date="2018-09" db="EMBL/GenBank/DDBJ databases">
        <title>Giant CbK-like Caulobacter bacteriophages have genetically divergent genomes.</title>
        <authorList>
            <person name="Wilson K."/>
            <person name="Ely B."/>
        </authorList>
    </citation>
    <scope>NUCLEOTIDE SEQUENCE [LARGE SCALE GENOMIC DNA]</scope>
</reference>
<name>A0A385EBB8_9CAUD</name>
<evidence type="ECO:0000313" key="2">
    <source>
        <dbReference type="Proteomes" id="UP000259421"/>
    </source>
</evidence>
<proteinExistence type="predicted"/>
<dbReference type="EMBL" id="MH588546">
    <property type="protein sequence ID" value="AXQ69174.1"/>
    <property type="molecule type" value="Genomic_DNA"/>
</dbReference>
<organism evidence="1 2">
    <name type="scientific">Caulobacter phage CcrBL9</name>
    <dbReference type="NCBI Taxonomy" id="2283270"/>
    <lineage>
        <taxon>Viruses</taxon>
        <taxon>Duplodnaviria</taxon>
        <taxon>Heunggongvirae</taxon>
        <taxon>Uroviricota</taxon>
        <taxon>Caudoviricetes</taxon>
        <taxon>Jeanschmidtviridae</taxon>
        <taxon>Bertelyvirus</taxon>
        <taxon>Bertelyvirus BL9</taxon>
    </lineage>
</organism>
<reference evidence="2" key="1">
    <citation type="submission" date="2018-07" db="EMBL/GenBank/DDBJ databases">
        <title>Giant CbK-like Caulobacter bacteriophages have genetically divergent genomes.</title>
        <authorList>
            <person name="Wilson K.M."/>
            <person name="Ely B."/>
        </authorList>
    </citation>
    <scope>NUCLEOTIDE SEQUENCE [LARGE SCALE GENOMIC DNA]</scope>
</reference>
<sequence>MTRGETGVLISWIPTEFAQVGRKIDLKEKDFWSRGWIVDKVWTTMDAKAVAERGHDYRIHRRATDV</sequence>
<dbReference type="Proteomes" id="UP000259421">
    <property type="component" value="Segment"/>
</dbReference>